<proteinExistence type="predicted"/>
<name>A0ABR2H0J5_9EUKA</name>
<dbReference type="Proteomes" id="UP001470230">
    <property type="component" value="Unassembled WGS sequence"/>
</dbReference>
<comment type="caution">
    <text evidence="2">The sequence shown here is derived from an EMBL/GenBank/DDBJ whole genome shotgun (WGS) entry which is preliminary data.</text>
</comment>
<evidence type="ECO:0000259" key="1">
    <source>
        <dbReference type="Pfam" id="PF02121"/>
    </source>
</evidence>
<dbReference type="PRINTS" id="PR00391">
    <property type="entry name" value="PITRANSFER"/>
</dbReference>
<keyword evidence="3" id="KW-1185">Reference proteome</keyword>
<evidence type="ECO:0000313" key="2">
    <source>
        <dbReference type="EMBL" id="KAK8839030.1"/>
    </source>
</evidence>
<protein>
    <recommendedName>
        <fullName evidence="1">Phosphatidylinositol transfer protein N-terminal domain-containing protein</fullName>
    </recommendedName>
</protein>
<dbReference type="Gene3D" id="3.30.530.20">
    <property type="match status" value="1"/>
</dbReference>
<dbReference type="InterPro" id="IPR001666">
    <property type="entry name" value="PI_transfer"/>
</dbReference>
<dbReference type="SUPFAM" id="SSF55961">
    <property type="entry name" value="Bet v1-like"/>
    <property type="match status" value="1"/>
</dbReference>
<dbReference type="PANTHER" id="PTHR10658">
    <property type="entry name" value="PHOSPHATIDYLINOSITOL TRANSFER PROTEIN"/>
    <property type="match status" value="1"/>
</dbReference>
<dbReference type="InterPro" id="IPR023393">
    <property type="entry name" value="START-like_dom_sf"/>
</dbReference>
<dbReference type="PANTHER" id="PTHR10658:SF11">
    <property type="entry name" value="VIBRATOR, ISOFORM B"/>
    <property type="match status" value="1"/>
</dbReference>
<dbReference type="EMBL" id="JAPFFF010000053">
    <property type="protein sequence ID" value="KAK8839030.1"/>
    <property type="molecule type" value="Genomic_DNA"/>
</dbReference>
<accession>A0ABR2H0J5</accession>
<reference evidence="2 3" key="1">
    <citation type="submission" date="2024-04" db="EMBL/GenBank/DDBJ databases">
        <title>Tritrichomonas musculus Genome.</title>
        <authorList>
            <person name="Alves-Ferreira E."/>
            <person name="Grigg M."/>
            <person name="Lorenzi H."/>
            <person name="Galac M."/>
        </authorList>
    </citation>
    <scope>NUCLEOTIDE SEQUENCE [LARGE SCALE GENOMIC DNA]</scope>
    <source>
        <strain evidence="2 3">EAF2021</strain>
    </source>
</reference>
<evidence type="ECO:0000313" key="3">
    <source>
        <dbReference type="Proteomes" id="UP001470230"/>
    </source>
</evidence>
<gene>
    <name evidence="2" type="ORF">M9Y10_032496</name>
</gene>
<feature type="domain" description="Phosphatidylinositol transfer protein N-terminal" evidence="1">
    <location>
        <begin position="1"/>
        <end position="258"/>
    </location>
</feature>
<dbReference type="InterPro" id="IPR055261">
    <property type="entry name" value="PI_transfer_N"/>
</dbReference>
<organism evidence="2 3">
    <name type="scientific">Tritrichomonas musculus</name>
    <dbReference type="NCBI Taxonomy" id="1915356"/>
    <lineage>
        <taxon>Eukaryota</taxon>
        <taxon>Metamonada</taxon>
        <taxon>Parabasalia</taxon>
        <taxon>Tritrichomonadida</taxon>
        <taxon>Tritrichomonadidae</taxon>
        <taxon>Tritrichomonas</taxon>
    </lineage>
</organism>
<sequence>MRIIEFRIFMPMKLQMCRAASKYSVNRQTQEHTGGGDGFEIVEAKNYVDSGQPGRYIYRILHCKNKLPSGIRWAVPEKYAHIHEHNRNSFPHYEGDFTIPAMGDSFVLQTQTNHYEYQKGKEIPFNLNGWNDDELKDREIYYLDILDGPASKKKELDLHGYSCPEIGMDELIGSKKRKSDDQKIPRWVDNYEGPMTLIVKTVKFRFKWFGAQTMVEKFVGSTWYQVYLDTHRAMLKWAPNWHNLLDDDLIKLENKTKEQLSEHQFDI</sequence>
<dbReference type="Pfam" id="PF02121">
    <property type="entry name" value="IP_trans"/>
    <property type="match status" value="1"/>
</dbReference>